<sequence length="178" mass="19298">MATATRVVVAARAFRWVFTLHVSLQGSFPVVPVWYVMCPEASTPHLSRIRYCGPWMSSYAGGSFFCGCASGGLTTFRSVNSIWGSGSMGVNGHGELEWRRQSPGRLDKRRHRRLVVLSRAVRGLAVGYFEFARARILLSGLVSVERSEAVGAVASRFEGTFLSVACGARLSFSTGLGS</sequence>
<name>A0A816RSG0_BRANA</name>
<accession>A0A816RSG0</accession>
<keyword evidence="1" id="KW-0732">Signal</keyword>
<proteinExistence type="predicted"/>
<reference evidence="2" key="1">
    <citation type="submission" date="2021-01" db="EMBL/GenBank/DDBJ databases">
        <authorList>
            <consortium name="Genoscope - CEA"/>
            <person name="William W."/>
        </authorList>
    </citation>
    <scope>NUCLEOTIDE SEQUENCE</scope>
</reference>
<dbReference type="AlphaFoldDB" id="A0A816RSG0"/>
<dbReference type="EMBL" id="HG994365">
    <property type="protein sequence ID" value="CAF2076855.1"/>
    <property type="molecule type" value="Genomic_DNA"/>
</dbReference>
<protein>
    <submittedName>
        <fullName evidence="2">(rape) hypothetical protein</fullName>
    </submittedName>
</protein>
<gene>
    <name evidence="2" type="ORF">DARMORV10_C01P41630.1</name>
</gene>
<feature type="signal peptide" evidence="1">
    <location>
        <begin position="1"/>
        <end position="19"/>
    </location>
</feature>
<evidence type="ECO:0000256" key="1">
    <source>
        <dbReference type="SAM" id="SignalP"/>
    </source>
</evidence>
<dbReference type="Proteomes" id="UP001295469">
    <property type="component" value="Chromosome C01"/>
</dbReference>
<feature type="chain" id="PRO_5032919484" evidence="1">
    <location>
        <begin position="20"/>
        <end position="178"/>
    </location>
</feature>
<evidence type="ECO:0000313" key="2">
    <source>
        <dbReference type="EMBL" id="CAF2076855.1"/>
    </source>
</evidence>
<organism evidence="2">
    <name type="scientific">Brassica napus</name>
    <name type="common">Rape</name>
    <dbReference type="NCBI Taxonomy" id="3708"/>
    <lineage>
        <taxon>Eukaryota</taxon>
        <taxon>Viridiplantae</taxon>
        <taxon>Streptophyta</taxon>
        <taxon>Embryophyta</taxon>
        <taxon>Tracheophyta</taxon>
        <taxon>Spermatophyta</taxon>
        <taxon>Magnoliopsida</taxon>
        <taxon>eudicotyledons</taxon>
        <taxon>Gunneridae</taxon>
        <taxon>Pentapetalae</taxon>
        <taxon>rosids</taxon>
        <taxon>malvids</taxon>
        <taxon>Brassicales</taxon>
        <taxon>Brassicaceae</taxon>
        <taxon>Brassiceae</taxon>
        <taxon>Brassica</taxon>
    </lineage>
</organism>